<dbReference type="Pfam" id="PF18862">
    <property type="entry name" value="ApeA_NTD1"/>
    <property type="match status" value="1"/>
</dbReference>
<dbReference type="Pfam" id="PF18739">
    <property type="entry name" value="HEPN_Apea"/>
    <property type="match status" value="1"/>
</dbReference>
<dbReference type="InterPro" id="IPR041223">
    <property type="entry name" value="ApeA_NTD"/>
</dbReference>
<feature type="domain" description="ApeA N-terminal" evidence="2">
    <location>
        <begin position="64"/>
        <end position="288"/>
    </location>
</feature>
<dbReference type="Proteomes" id="UP000028569">
    <property type="component" value="Chromosome"/>
</dbReference>
<dbReference type="HOGENOM" id="CLU_615110_0_0_11"/>
<proteinExistence type="predicted"/>
<dbReference type="InterPro" id="IPR041229">
    <property type="entry name" value="HEPN_Apea"/>
</dbReference>
<evidence type="ECO:0000313" key="4">
    <source>
        <dbReference type="Proteomes" id="UP000028569"/>
    </source>
</evidence>
<accession>A0A087VU76</accession>
<reference evidence="3 4" key="1">
    <citation type="journal article" date="2014" name="Appl. Environ. Microbiol.">
        <title>Genomic encyclopedia of type strains of the genus Bifidobacterium.</title>
        <authorList>
            <person name="Milani C."/>
            <person name="Lugli G.A."/>
            <person name="Duranti S."/>
            <person name="Turroni F."/>
            <person name="Bottacini F."/>
            <person name="Mangifesta M."/>
            <person name="Sanchez B."/>
            <person name="Viappiani A."/>
            <person name="Mancabelli L."/>
            <person name="Taminiau B."/>
            <person name="Delcenserie V."/>
            <person name="Barrangou R."/>
            <person name="Margolles A."/>
            <person name="van Sinderen D."/>
            <person name="Ventura M."/>
        </authorList>
    </citation>
    <scope>NUCLEOTIDE SEQUENCE [LARGE SCALE GENOMIC DNA]</scope>
    <source>
        <strain evidence="3 4">LMG 11587</strain>
    </source>
</reference>
<organism evidence="3 4">
    <name type="scientific">Bifidobacterium [indicum] DSM 20214 = LMG 11587</name>
    <dbReference type="NCBI Taxonomy" id="1341694"/>
    <lineage>
        <taxon>Bacteria</taxon>
        <taxon>Bacillati</taxon>
        <taxon>Actinomycetota</taxon>
        <taxon>Actinomycetes</taxon>
        <taxon>Bifidobacteriales</taxon>
        <taxon>Bifidobacteriaceae</taxon>
        <taxon>Bifidobacterium</taxon>
    </lineage>
</organism>
<sequence>MLESGNVLLPGKYRTGTLISDNPLLNKKQVPIRVTEAGVEVTVAWQRENQISSLWYGDEISLNESDRNKIPRNLWFHDADGSIALLGCRGASLSQQMLGYGGGQGTIIANRAIIGAALHSDYQQVYGLRTSIDGLREWIGKSCVMQDPHTNEAGLLKSETLTIRSPEDIPLNDNPSVSIRFAWTVSRNDDIWKVNDKAYIETKSSEPLTWQRAEHLHKALQDLLRISYGEDRDLTESLVLRSSNPKVSTENKVAYEKWLPVIRELREHHKPKRHNCLIPYNLLKKDNIQEWFSLYDRIPRAIDPLVTSFTLDKVTAEARLFEASIGMEALGYYLLIRDGKSKDAAGRTSFKDRLGLISKNLRDILPFDVSDWIQQTTSAYNGVKHANRDRPDLLMRLNSWRKTVLVFRCWIALELGIEKGDLKDLVSVDSMRNEYKLL</sequence>
<name>A0A087VU76_9BIFI</name>
<evidence type="ECO:0000259" key="1">
    <source>
        <dbReference type="Pfam" id="PF18739"/>
    </source>
</evidence>
<evidence type="ECO:0000259" key="2">
    <source>
        <dbReference type="Pfam" id="PF18862"/>
    </source>
</evidence>
<protein>
    <submittedName>
        <fullName evidence="3">Uncharacterized protein</fullName>
    </submittedName>
</protein>
<evidence type="ECO:0000313" key="3">
    <source>
        <dbReference type="EMBL" id="AIC91879.1"/>
    </source>
</evidence>
<feature type="domain" description="Apea-like HEPN" evidence="1">
    <location>
        <begin position="346"/>
        <end position="419"/>
    </location>
</feature>
<dbReference type="EMBL" id="CP006018">
    <property type="protein sequence ID" value="AIC91879.1"/>
    <property type="molecule type" value="Genomic_DNA"/>
</dbReference>
<gene>
    <name evidence="3" type="ORF">BINDI_0603</name>
</gene>
<dbReference type="KEGG" id="bii:BINDI_0603"/>
<keyword evidence="4" id="KW-1185">Reference proteome</keyword>
<dbReference type="AlphaFoldDB" id="A0A087VU76"/>